<organism evidence="1 2">
    <name type="scientific">Bacillus dicomae</name>
    <dbReference type="NCBI Taxonomy" id="3088378"/>
    <lineage>
        <taxon>Bacteria</taxon>
        <taxon>Bacillati</taxon>
        <taxon>Bacillota</taxon>
        <taxon>Bacilli</taxon>
        <taxon>Bacillales</taxon>
        <taxon>Bacillaceae</taxon>
        <taxon>Bacillus</taxon>
        <taxon>Bacillus cereus group</taxon>
    </lineage>
</organism>
<comment type="caution">
    <text evidence="1">The sequence shown here is derived from an EMBL/GenBank/DDBJ whole genome shotgun (WGS) entry which is preliminary data.</text>
</comment>
<sequence length="441" mass="48003">MAQAKSNRVAGNIFKGSVGNLIEWYDWYVYSAFAVYFSAEFFPKGDPTSQLLNTAAIFAVGFLMRPIGSLLMGRYADRHGRRAALTLSITVMAGGSLIIACTPSYESIGIMAPIILVLARLLQGLSLGGEYGTSATYLSEMASSGRRGFYSSFQYVTLVAGQMVALGVQIVLQQLLSEPDMKAWGWRIPFIIGAMGAVAVLWLRRTMDESEQFANVKSQKRESAGTVRALMKHPKAVLTVVGLTLGGTVAFYTYTTYLQKFMVNTVGLPKEVVSWINFVALLIFVVLQPIAGLLSDKIGRRPLLMAFGILGTLLTAPIFFFMEKTTEPIVAFLLMMVGLIIVTGYTSINAIVKAELFPTEIRALGVGLPYALTVAIFGGTAEFIALWLKSIGMESLFYFYVAGCIAISFITYWRMDESSKTSQIEAELGGGDSLKNGTSSK</sequence>
<proteinExistence type="predicted"/>
<reference evidence="1" key="1">
    <citation type="submission" date="2019-06" db="EMBL/GenBank/DDBJ databases">
        <title>Draft genome sequence of Bacillus sp. strain MHSD28.</title>
        <authorList>
            <person name="Makuwa S.C."/>
            <person name="Serepa-Dlamini M.H."/>
        </authorList>
    </citation>
    <scope>NUCLEOTIDE SEQUENCE</scope>
    <source>
        <strain evidence="1">MHSD28</strain>
    </source>
</reference>
<evidence type="ECO:0000313" key="2">
    <source>
        <dbReference type="Proteomes" id="UP000317636"/>
    </source>
</evidence>
<dbReference type="EMBL" id="VHIV01000001">
    <property type="protein sequence ID" value="TPV45856.1"/>
    <property type="molecule type" value="Genomic_DNA"/>
</dbReference>
<accession>A0AC61T9C9</accession>
<dbReference type="Proteomes" id="UP000317636">
    <property type="component" value="Unassembled WGS sequence"/>
</dbReference>
<name>A0AC61T9C9_9BACI</name>
<keyword evidence="2" id="KW-1185">Reference proteome</keyword>
<gene>
    <name evidence="1" type="ORF">FJ659_01000</name>
</gene>
<evidence type="ECO:0000313" key="1">
    <source>
        <dbReference type="EMBL" id="TPV45856.1"/>
    </source>
</evidence>
<protein>
    <submittedName>
        <fullName evidence="1">MFS transporter</fullName>
    </submittedName>
</protein>